<keyword evidence="1" id="KW-0378">Hydrolase</keyword>
<dbReference type="RefSeq" id="WP_198677403.1">
    <property type="nucleotide sequence ID" value="NZ_QYAG01000004.1"/>
</dbReference>
<accession>A0A4Q7U7X3</accession>
<organism evidence="6 7">
    <name type="scientific">Leucobacter luti</name>
    <dbReference type="NCBI Taxonomy" id="340320"/>
    <lineage>
        <taxon>Bacteria</taxon>
        <taxon>Bacillati</taxon>
        <taxon>Actinomycetota</taxon>
        <taxon>Actinomycetes</taxon>
        <taxon>Micrococcales</taxon>
        <taxon>Microbacteriaceae</taxon>
        <taxon>Leucobacter</taxon>
    </lineage>
</organism>
<dbReference type="SUPFAM" id="SSF63817">
    <property type="entry name" value="Sortase"/>
    <property type="match status" value="1"/>
</dbReference>
<dbReference type="InterPro" id="IPR023365">
    <property type="entry name" value="Sortase_dom-sf"/>
</dbReference>
<protein>
    <submittedName>
        <fullName evidence="6">Sortase A</fullName>
    </submittedName>
</protein>
<feature type="compositionally biased region" description="Pro residues" evidence="4">
    <location>
        <begin position="373"/>
        <end position="405"/>
    </location>
</feature>
<feature type="compositionally biased region" description="Low complexity" evidence="4">
    <location>
        <begin position="363"/>
        <end position="372"/>
    </location>
</feature>
<keyword evidence="5" id="KW-0812">Transmembrane</keyword>
<dbReference type="AlphaFoldDB" id="A0A4Q7U7X3"/>
<proteinExistence type="predicted"/>
<keyword evidence="3" id="KW-0175">Coiled coil</keyword>
<keyword evidence="5" id="KW-0472">Membrane</keyword>
<feature type="transmembrane region" description="Helical" evidence="5">
    <location>
        <begin position="20"/>
        <end position="42"/>
    </location>
</feature>
<dbReference type="GO" id="GO:0016787">
    <property type="term" value="F:hydrolase activity"/>
    <property type="evidence" value="ECO:0007669"/>
    <property type="project" value="UniProtKB-KW"/>
</dbReference>
<dbReference type="Proteomes" id="UP000291832">
    <property type="component" value="Unassembled WGS sequence"/>
</dbReference>
<feature type="region of interest" description="Disordered" evidence="4">
    <location>
        <begin position="340"/>
        <end position="405"/>
    </location>
</feature>
<evidence type="ECO:0000256" key="1">
    <source>
        <dbReference type="ARBA" id="ARBA00022801"/>
    </source>
</evidence>
<dbReference type="Pfam" id="PF04203">
    <property type="entry name" value="Sortase"/>
    <property type="match status" value="1"/>
</dbReference>
<keyword evidence="7" id="KW-1185">Reference proteome</keyword>
<evidence type="ECO:0000313" key="7">
    <source>
        <dbReference type="Proteomes" id="UP000291832"/>
    </source>
</evidence>
<dbReference type="Gene3D" id="2.40.260.10">
    <property type="entry name" value="Sortase"/>
    <property type="match status" value="1"/>
</dbReference>
<evidence type="ECO:0000256" key="3">
    <source>
        <dbReference type="SAM" id="Coils"/>
    </source>
</evidence>
<feature type="transmembrane region" description="Helical" evidence="5">
    <location>
        <begin position="265"/>
        <end position="284"/>
    </location>
</feature>
<evidence type="ECO:0000256" key="4">
    <source>
        <dbReference type="SAM" id="MobiDB-lite"/>
    </source>
</evidence>
<sequence length="405" mass="41109">MNDGATGARARRWRFEWLNLLIALALLGGLSLIMYPTAAAWVSQRNQSNIVFDQTRANSEKAEQEIADAIAEADEYNRLLESGAILASGANVAAGIGASDTKLDYWALLDADPTGSMARLRVPSIELDLPVYHGTSDATLLKGVGHLQGTSLPVGGEGTRAVLTGHRGLANATMFTNLDRVVEGDTFSVEVLGRVFTYRVFEIQVVDPNATEEIRAVPGRDLMTLITCTPLGVNTHRILITGERVTPTPKADLDAAGKRPTVPGFPWWLVIYAGVTAGVGGWYWRAGYARPRGRAAADVAPGAPGAPGPPAPSGLMAPAAPAAPASPVAAAAAASPVAAPAPAPVAGPAADPEPASPAPAAAPPAAAAAAPAPALPAPALPAPALPAPALPAPALPAPAPPAAAP</sequence>
<name>A0A4Q7U7X3_9MICO</name>
<dbReference type="CDD" id="cd05827">
    <property type="entry name" value="Sortase_C"/>
    <property type="match status" value="1"/>
</dbReference>
<keyword evidence="5" id="KW-1133">Transmembrane helix</keyword>
<dbReference type="InterPro" id="IPR005754">
    <property type="entry name" value="Sortase"/>
</dbReference>
<reference evidence="6 7" key="1">
    <citation type="journal article" date="2015" name="Stand. Genomic Sci.">
        <title>Genomic Encyclopedia of Bacterial and Archaeal Type Strains, Phase III: the genomes of soil and plant-associated and newly described type strains.</title>
        <authorList>
            <person name="Whitman W.B."/>
            <person name="Woyke T."/>
            <person name="Klenk H.P."/>
            <person name="Zhou Y."/>
            <person name="Lilburn T.G."/>
            <person name="Beck B.J."/>
            <person name="De Vos P."/>
            <person name="Vandamme P."/>
            <person name="Eisen J.A."/>
            <person name="Garrity G."/>
            <person name="Hugenholtz P."/>
            <person name="Kyrpides N.C."/>
        </authorList>
    </citation>
    <scope>NUCLEOTIDE SEQUENCE [LARGE SCALE GENOMIC DNA]</scope>
    <source>
        <strain evidence="6 7">RF6</strain>
    </source>
</reference>
<gene>
    <name evidence="6" type="ORF">EV139_0237</name>
</gene>
<feature type="coiled-coil region" evidence="3">
    <location>
        <begin position="52"/>
        <end position="79"/>
    </location>
</feature>
<dbReference type="NCBIfam" id="TIGR01076">
    <property type="entry name" value="sortase_fam"/>
    <property type="match status" value="1"/>
</dbReference>
<evidence type="ECO:0000256" key="5">
    <source>
        <dbReference type="SAM" id="Phobius"/>
    </source>
</evidence>
<evidence type="ECO:0000313" key="6">
    <source>
        <dbReference type="EMBL" id="RZT68512.1"/>
    </source>
</evidence>
<evidence type="ECO:0000256" key="2">
    <source>
        <dbReference type="PIRSR" id="PIRSR605754-1"/>
    </source>
</evidence>
<dbReference type="EMBL" id="SHKI01000002">
    <property type="protein sequence ID" value="RZT68512.1"/>
    <property type="molecule type" value="Genomic_DNA"/>
</dbReference>
<feature type="active site" description="Acyl-thioester intermediate" evidence="2">
    <location>
        <position position="228"/>
    </location>
</feature>
<dbReference type="InterPro" id="IPR042002">
    <property type="entry name" value="Sortase_C"/>
</dbReference>
<dbReference type="NCBIfam" id="NF033745">
    <property type="entry name" value="class_C_sortase"/>
    <property type="match status" value="1"/>
</dbReference>
<feature type="active site" description="Proton donor/acceptor" evidence="2">
    <location>
        <position position="166"/>
    </location>
</feature>
<comment type="caution">
    <text evidence="6">The sequence shown here is derived from an EMBL/GenBank/DDBJ whole genome shotgun (WGS) entry which is preliminary data.</text>
</comment>